<dbReference type="AlphaFoldDB" id="A0A485KKV1"/>
<dbReference type="EMBL" id="CAADRA010005132">
    <property type="protein sequence ID" value="VFT85554.1"/>
    <property type="molecule type" value="Genomic_DNA"/>
</dbReference>
<dbReference type="OrthoDB" id="286734at2759"/>
<evidence type="ECO:0000256" key="1">
    <source>
        <dbReference type="ARBA" id="ARBA00004141"/>
    </source>
</evidence>
<dbReference type="InterPro" id="IPR049941">
    <property type="entry name" value="LPLAT_7/PORCN-like"/>
</dbReference>
<dbReference type="Proteomes" id="UP000332933">
    <property type="component" value="Unassembled WGS sequence"/>
</dbReference>
<keyword evidence="10" id="KW-1185">Reference proteome</keyword>
<feature type="transmembrane region" description="Helical" evidence="7">
    <location>
        <begin position="179"/>
        <end position="199"/>
    </location>
</feature>
<dbReference type="EMBL" id="VJMH01005111">
    <property type="protein sequence ID" value="KAF0700817.1"/>
    <property type="molecule type" value="Genomic_DNA"/>
</dbReference>
<feature type="transmembrane region" description="Helical" evidence="7">
    <location>
        <begin position="219"/>
        <end position="242"/>
    </location>
</feature>
<evidence type="ECO:0000256" key="3">
    <source>
        <dbReference type="ARBA" id="ARBA00022692"/>
    </source>
</evidence>
<gene>
    <name evidence="9" type="primary">Aste57867_8668</name>
    <name evidence="8" type="ORF">As57867_008634</name>
    <name evidence="9" type="ORF">ASTE57867_8668</name>
</gene>
<proteinExistence type="predicted"/>
<dbReference type="GO" id="GO:0016746">
    <property type="term" value="F:acyltransferase activity"/>
    <property type="evidence" value="ECO:0007669"/>
    <property type="project" value="UniProtKB-KW"/>
</dbReference>
<accession>A0A485KKV1</accession>
<dbReference type="InterPro" id="IPR004299">
    <property type="entry name" value="MBOAT_fam"/>
</dbReference>
<dbReference type="Pfam" id="PF03062">
    <property type="entry name" value="MBOAT"/>
    <property type="match status" value="1"/>
</dbReference>
<keyword evidence="3 7" id="KW-0812">Transmembrane</keyword>
<comment type="subcellular location">
    <subcellularLocation>
        <location evidence="1">Membrane</location>
        <topology evidence="1">Multi-pass membrane protein</topology>
    </subcellularLocation>
</comment>
<feature type="transmembrane region" description="Helical" evidence="7">
    <location>
        <begin position="352"/>
        <end position="378"/>
    </location>
</feature>
<evidence type="ECO:0000313" key="9">
    <source>
        <dbReference type="EMBL" id="VFT85554.1"/>
    </source>
</evidence>
<organism evidence="9 10">
    <name type="scientific">Aphanomyces stellatus</name>
    <dbReference type="NCBI Taxonomy" id="120398"/>
    <lineage>
        <taxon>Eukaryota</taxon>
        <taxon>Sar</taxon>
        <taxon>Stramenopiles</taxon>
        <taxon>Oomycota</taxon>
        <taxon>Saprolegniomycetes</taxon>
        <taxon>Saprolegniales</taxon>
        <taxon>Verrucalvaceae</taxon>
        <taxon>Aphanomyces</taxon>
    </lineage>
</organism>
<evidence type="ECO:0000256" key="2">
    <source>
        <dbReference type="ARBA" id="ARBA00022679"/>
    </source>
</evidence>
<evidence type="ECO:0000256" key="7">
    <source>
        <dbReference type="SAM" id="Phobius"/>
    </source>
</evidence>
<dbReference type="GO" id="GO:0030258">
    <property type="term" value="P:lipid modification"/>
    <property type="evidence" value="ECO:0007669"/>
    <property type="project" value="TreeGrafter"/>
</dbReference>
<keyword evidence="5 7" id="KW-0472">Membrane</keyword>
<keyword evidence="6" id="KW-0012">Acyltransferase</keyword>
<evidence type="ECO:0000256" key="6">
    <source>
        <dbReference type="ARBA" id="ARBA00023315"/>
    </source>
</evidence>
<evidence type="ECO:0000256" key="4">
    <source>
        <dbReference type="ARBA" id="ARBA00022989"/>
    </source>
</evidence>
<evidence type="ECO:0000313" key="10">
    <source>
        <dbReference type="Proteomes" id="UP000332933"/>
    </source>
</evidence>
<feature type="transmembrane region" description="Helical" evidence="7">
    <location>
        <begin position="421"/>
        <end position="440"/>
    </location>
</feature>
<feature type="transmembrane region" description="Helical" evidence="7">
    <location>
        <begin position="65"/>
        <end position="88"/>
    </location>
</feature>
<keyword evidence="2" id="KW-0808">Transferase</keyword>
<feature type="transmembrane region" description="Helical" evidence="7">
    <location>
        <begin position="109"/>
        <end position="127"/>
    </location>
</feature>
<keyword evidence="4 7" id="KW-1133">Transmembrane helix</keyword>
<reference evidence="8" key="2">
    <citation type="submission" date="2019-06" db="EMBL/GenBank/DDBJ databases">
        <title>Genomics analysis of Aphanomyces spp. identifies a new class of oomycete effector associated with host adaptation.</title>
        <authorList>
            <person name="Gaulin E."/>
        </authorList>
    </citation>
    <scope>NUCLEOTIDE SEQUENCE</scope>
    <source>
        <strain evidence="8">CBS 578.67</strain>
    </source>
</reference>
<feature type="transmembrane region" description="Helical" evidence="7">
    <location>
        <begin position="139"/>
        <end position="158"/>
    </location>
</feature>
<evidence type="ECO:0000313" key="8">
    <source>
        <dbReference type="EMBL" id="KAF0700817.1"/>
    </source>
</evidence>
<feature type="transmembrane region" description="Helical" evidence="7">
    <location>
        <begin position="452"/>
        <end position="474"/>
    </location>
</feature>
<dbReference type="PANTHER" id="PTHR13906">
    <property type="entry name" value="PORCUPINE"/>
    <property type="match status" value="1"/>
</dbReference>
<evidence type="ECO:0000256" key="5">
    <source>
        <dbReference type="ARBA" id="ARBA00023136"/>
    </source>
</evidence>
<protein>
    <submittedName>
        <fullName evidence="9">Aste57867_8668 protein</fullName>
    </submittedName>
</protein>
<dbReference type="PANTHER" id="PTHR13906:SF4">
    <property type="entry name" value="LYSOPHOSPHOLIPID ACYLTRANSFERASE 6"/>
    <property type="match status" value="1"/>
</dbReference>
<dbReference type="GO" id="GO:0016020">
    <property type="term" value="C:membrane"/>
    <property type="evidence" value="ECO:0007669"/>
    <property type="project" value="UniProtKB-SubCell"/>
</dbReference>
<feature type="transmembrane region" description="Helical" evidence="7">
    <location>
        <begin position="249"/>
        <end position="270"/>
    </location>
</feature>
<sequence length="485" mass="54432">MNVPFRGSLDAMSEANGLPIDPVRVIAALFASVFLAPLSHGLSSPSLRPSSSPASFSPSLISLSLLGHLWNAVLGLASAWFCFDVLVVHSLASTLFTYAAIHLAPRAHVGTIVTVFVFGHLLYANALREIYNVVMMWDGAQMVLCLKLVGTAISYGDGGRAADKKTSLMLRNQLVEKPSLLALFGYIYFYPTFLAGPVFEFNDYVAWVVERRSAPVSVLVRNLVLTVVVIVGYGVSDVFFNVATMDTPAFYPTVPPFARLLLQCVAVMLYRMRFYMVWQLGETAAALAGYGYMADSNDWDGLRNNNILLVECPTNFRVGINNWNIRVSVWLSTYVYQRLGLKNGRPTGRSTLYTFLVSALWHGFLPGYYQFFVMGAIYSELGKVLRRRFRPYFHYTEDRKAHPYAIFWEYTDASKASRFAVVYDLGGMFLTWTMMQYIGLSFVLQDMTRCYYMWRSVNFLPHIIPVVLLAGLSLTEPKAIKAKVV</sequence>
<name>A0A485KKV1_9STRA</name>
<reference evidence="9 10" key="1">
    <citation type="submission" date="2019-03" db="EMBL/GenBank/DDBJ databases">
        <authorList>
            <person name="Gaulin E."/>
            <person name="Dumas B."/>
        </authorList>
    </citation>
    <scope>NUCLEOTIDE SEQUENCE [LARGE SCALE GENOMIC DNA]</scope>
    <source>
        <strain evidence="9">CBS 568.67</strain>
    </source>
</reference>